<dbReference type="InterPro" id="IPR009771">
    <property type="entry name" value="RIC1_C"/>
</dbReference>
<dbReference type="PANTHER" id="PTHR22746">
    <property type="entry name" value="RAB6A-GEF COMPLEX PARTNER PROTEIN 1"/>
    <property type="match status" value="1"/>
</dbReference>
<evidence type="ECO:0000256" key="1">
    <source>
        <dbReference type="ARBA" id="ARBA00004370"/>
    </source>
</evidence>
<dbReference type="PANTHER" id="PTHR22746:SF10">
    <property type="entry name" value="GUANINE NUCLEOTIDE EXCHANGE FACTOR SUBUNIT RIC1"/>
    <property type="match status" value="1"/>
</dbReference>
<sequence length="1014" mass="112928">MYWPSGSVRRLRDEYLNAGGTILDFQCCRRTGLFVLLGRDSLTLWSQEPTCRIARLDRSRESQEQFGDNQLVEWSSDGHSIFVSTTMNHILIYDLVESDLGTGLAAELFSLRAARINIDVPHILQSFPPGAGQGEVYDTSPSALMTSTNIPELSLRSGGIMRFKSQITGQVHFVGHSTSRIKGLLVSVQDLGIPTPEPSSGSGFLRIPNKIPAKVVWKGSRGHTAPQDWAWVDENGEEQVDIEKWSWEGVGIRLIDGETVVQFRATKIPTILSVITSIGNAFLLFPPTESITRADEKGLIEQDICWTSQQVFESSTGSRGEREEAKAIDVNSAFGLCTVGTSEGSLVTVKLDSSHNLTQAWSRMCCYQEGVDKNCNPAVRSLSWTTDGYALAVQLEFGWALYSPFGDLTFSHRWTQGKPNGSHEEEAVEQQAHTPAFIAKCAPAAVAWMSGNYGLMILHREPKGDTLEIVPFAKSSETMQHDHLSAYRSLVLHDEIQIFRGSDRSAEDALDTTNNLFESVKLPLAYAIHHWPVRYTAVSRDGTLLACAGRHGLTHYSFSSGRWKLFAEIAEENSFTVRGGMVWFYHVLIVAVQINGHHEIHLYSRDLDLDLRNVLHIERMEHLVLTMSLEDDSLLVYTSDNVLHHFQVQPTSNTVELQLCVKIHLDDYISAPSRVKSMTWAVPRTFKQYGAKAEYSIVASILVLSEGRLTILGKGLKGYRTLISEEPCISYDGPLGNAGVLWIHTGRQLHLIHGLTSKEQNVRRLQCNDMNAEESATGELLAITPPHGLAFRLFSKTSENTPEETLVFDLSLEPILFLPKLFKGLLDEEGLSSTVAFGGKFAELPYFQHVLEMLLLQALEQDFADSRHPRDDDHLPCAGRKSKTFRAGLSEVIQFLDYFPQSREAVIACARKCEAEMWNLLFEIAGSPQKLFEDCFTVIPPAVEQAASLLVIIHTLDPTGPVQQDIRRLLVSAFDGNETQVAKDIIRFAITIGEDVDRLVATLDTEESKRPKGN</sequence>
<evidence type="ECO:0000313" key="5">
    <source>
        <dbReference type="Proteomes" id="UP000620104"/>
    </source>
</evidence>
<dbReference type="Pfam" id="PF07064">
    <property type="entry name" value="RIC1"/>
    <property type="match status" value="1"/>
</dbReference>
<dbReference type="AlphaFoldDB" id="A0A8H3TY57"/>
<evidence type="ECO:0000259" key="3">
    <source>
        <dbReference type="Pfam" id="PF07064"/>
    </source>
</evidence>
<feature type="domain" description="RIC1 C-terminal alpha solenoid region" evidence="3">
    <location>
        <begin position="821"/>
        <end position="1004"/>
    </location>
</feature>
<dbReference type="InterPro" id="IPR040096">
    <property type="entry name" value="Ric1"/>
</dbReference>
<protein>
    <recommendedName>
        <fullName evidence="3">RIC1 C-terminal alpha solenoid region domain-containing protein</fullName>
    </recommendedName>
</protein>
<comment type="caution">
    <text evidence="4">The sequence shown here is derived from an EMBL/GenBank/DDBJ whole genome shotgun (WGS) entry which is preliminary data.</text>
</comment>
<gene>
    <name evidence="4" type="ORF">NliqN6_6163</name>
</gene>
<dbReference type="GO" id="GO:0005829">
    <property type="term" value="C:cytosol"/>
    <property type="evidence" value="ECO:0007669"/>
    <property type="project" value="TreeGrafter"/>
</dbReference>
<proteinExistence type="predicted"/>
<organism evidence="4 5">
    <name type="scientific">Naganishia liquefaciens</name>
    <dbReference type="NCBI Taxonomy" id="104408"/>
    <lineage>
        <taxon>Eukaryota</taxon>
        <taxon>Fungi</taxon>
        <taxon>Dikarya</taxon>
        <taxon>Basidiomycota</taxon>
        <taxon>Agaricomycotina</taxon>
        <taxon>Tremellomycetes</taxon>
        <taxon>Filobasidiales</taxon>
        <taxon>Filobasidiaceae</taxon>
        <taxon>Naganishia</taxon>
    </lineage>
</organism>
<dbReference type="GO" id="GO:0000139">
    <property type="term" value="C:Golgi membrane"/>
    <property type="evidence" value="ECO:0007669"/>
    <property type="project" value="TreeGrafter"/>
</dbReference>
<accession>A0A8H3TY57</accession>
<dbReference type="EMBL" id="BLZA01000049">
    <property type="protein sequence ID" value="GHJ89761.1"/>
    <property type="molecule type" value="Genomic_DNA"/>
</dbReference>
<reference evidence="4" key="1">
    <citation type="submission" date="2020-07" db="EMBL/GenBank/DDBJ databases">
        <title>Draft Genome Sequence of a Deep-Sea Yeast, Naganishia (Cryptococcus) liquefaciens strain N6.</title>
        <authorList>
            <person name="Han Y.W."/>
            <person name="Kajitani R."/>
            <person name="Morimoto H."/>
            <person name="Parhat M."/>
            <person name="Tsubouchi H."/>
            <person name="Bakenova O."/>
            <person name="Ogata M."/>
            <person name="Argunhan B."/>
            <person name="Aoki R."/>
            <person name="Kajiwara S."/>
            <person name="Itoh T."/>
            <person name="Iwasaki H."/>
        </authorList>
    </citation>
    <scope>NUCLEOTIDE SEQUENCE</scope>
    <source>
        <strain evidence="4">N6</strain>
    </source>
</reference>
<evidence type="ECO:0000256" key="2">
    <source>
        <dbReference type="ARBA" id="ARBA00023136"/>
    </source>
</evidence>
<dbReference type="OrthoDB" id="67540at2759"/>
<comment type="subcellular location">
    <subcellularLocation>
        <location evidence="1">Membrane</location>
    </subcellularLocation>
</comment>
<dbReference type="GO" id="GO:0034066">
    <property type="term" value="C:Ric1-Rgp1 guanyl-nucleotide exchange factor complex"/>
    <property type="evidence" value="ECO:0007669"/>
    <property type="project" value="InterPro"/>
</dbReference>
<evidence type="ECO:0000313" key="4">
    <source>
        <dbReference type="EMBL" id="GHJ89761.1"/>
    </source>
</evidence>
<dbReference type="Pfam" id="PF25440">
    <property type="entry name" value="Beta-prop_RIC1_2nd"/>
    <property type="match status" value="1"/>
</dbReference>
<dbReference type="Proteomes" id="UP000620104">
    <property type="component" value="Unassembled WGS sequence"/>
</dbReference>
<dbReference type="GO" id="GO:0006886">
    <property type="term" value="P:intracellular protein transport"/>
    <property type="evidence" value="ECO:0007669"/>
    <property type="project" value="InterPro"/>
</dbReference>
<keyword evidence="5" id="KW-1185">Reference proteome</keyword>
<keyword evidence="2" id="KW-0472">Membrane</keyword>
<dbReference type="GO" id="GO:0042147">
    <property type="term" value="P:retrograde transport, endosome to Golgi"/>
    <property type="evidence" value="ECO:0007669"/>
    <property type="project" value="TreeGrafter"/>
</dbReference>
<name>A0A8H3TY57_9TREE</name>